<sequence>LPNEHATWPLHCAELVDVTDDLVAAAGVAVGGPMLRPLYSPGCTPLGSVARAVR</sequence>
<dbReference type="EMBL" id="JACKRN010000640">
    <property type="protein sequence ID" value="MCV7072055.1"/>
    <property type="molecule type" value="Genomic_DNA"/>
</dbReference>
<reference evidence="1" key="2">
    <citation type="journal article" date="2022" name="BMC Genomics">
        <title>Comparative genome analysis of mycobacteria focusing on tRNA and non-coding RNA.</title>
        <authorList>
            <person name="Behra P.R.K."/>
            <person name="Pettersson B.M.F."/>
            <person name="Ramesh M."/>
            <person name="Das S."/>
            <person name="Dasgupta S."/>
            <person name="Kirsebom L.A."/>
        </authorList>
    </citation>
    <scope>NUCLEOTIDE SEQUENCE</scope>
    <source>
        <strain evidence="1">DSM 45406</strain>
    </source>
</reference>
<proteinExistence type="predicted"/>
<evidence type="ECO:0000313" key="1">
    <source>
        <dbReference type="EMBL" id="MCV7072055.1"/>
    </source>
</evidence>
<evidence type="ECO:0000313" key="2">
    <source>
        <dbReference type="Proteomes" id="UP001140272"/>
    </source>
</evidence>
<name>A0A9X3BR85_9MYCO</name>
<protein>
    <submittedName>
        <fullName evidence="1">DUF2071 domain-containing protein</fullName>
    </submittedName>
</protein>
<feature type="non-terminal residue" evidence="1">
    <location>
        <position position="1"/>
    </location>
</feature>
<reference evidence="1" key="1">
    <citation type="submission" date="2020-07" db="EMBL/GenBank/DDBJ databases">
        <authorList>
            <person name="Pettersson B.M.F."/>
            <person name="Behra P.R.K."/>
            <person name="Ramesh M."/>
            <person name="Das S."/>
            <person name="Dasgupta S."/>
            <person name="Kirsebom L.A."/>
        </authorList>
    </citation>
    <scope>NUCLEOTIDE SEQUENCE</scope>
    <source>
        <strain evidence="1">DSM 45406</strain>
    </source>
</reference>
<dbReference type="Proteomes" id="UP001140272">
    <property type="component" value="Unassembled WGS sequence"/>
</dbReference>
<comment type="caution">
    <text evidence="1">The sequence shown here is derived from an EMBL/GenBank/DDBJ whole genome shotgun (WGS) entry which is preliminary data.</text>
</comment>
<gene>
    <name evidence="1" type="ORF">H7H73_18380</name>
</gene>
<dbReference type="AlphaFoldDB" id="A0A9X3BR85"/>
<accession>A0A9X3BR85</accession>
<organism evidence="1 2">
    <name type="scientific">Mycolicibacterium rufum</name>
    <dbReference type="NCBI Taxonomy" id="318424"/>
    <lineage>
        <taxon>Bacteria</taxon>
        <taxon>Bacillati</taxon>
        <taxon>Actinomycetota</taxon>
        <taxon>Actinomycetes</taxon>
        <taxon>Mycobacteriales</taxon>
        <taxon>Mycobacteriaceae</taxon>
        <taxon>Mycolicibacterium</taxon>
    </lineage>
</organism>